<accession>A0A1G6HRD6</accession>
<keyword evidence="5" id="KW-1185">Reference proteome</keyword>
<feature type="domain" description="Cell envelope-related transcriptional attenuator" evidence="3">
    <location>
        <begin position="91"/>
        <end position="232"/>
    </location>
</feature>
<evidence type="ECO:0000259" key="3">
    <source>
        <dbReference type="Pfam" id="PF03816"/>
    </source>
</evidence>
<dbReference type="InterPro" id="IPR004474">
    <property type="entry name" value="LytR_CpsA_psr"/>
</dbReference>
<sequence>MAQTPKRADQADRDRPSTGRVLMMSLGGVLAVVLVVVGAIGIYLNAIRNSFDDNVQRVDGLVTATPKAKGESLNYLVMGSDSRDPKNDRGRSDALMLVHVSGDRKAVYIISYPRDMWVPIPDHGTAKINAAYAYGGIPLTVRTMEQVNQVPIDHVAVTDFQGFQDITTTLGGVTVNNPNHSSSDGFTFPQGQITIQGPQALAYVRERYDLPRGDFDRAERQRTVVQAIMRKAVSTEVLTNPGQFTNFVGTFSRYLTVDASLTDQELLSTAMSMRGITENDIYLMQAPVSGTGTSADGQSIDIVDQAKLAELQAALKNDTVDQYRAKYPEG</sequence>
<reference evidence="4 5" key="1">
    <citation type="submission" date="2016-06" db="EMBL/GenBank/DDBJ databases">
        <authorList>
            <person name="Olsen C.W."/>
            <person name="Carey S."/>
            <person name="Hinshaw L."/>
            <person name="Karasin A.I."/>
        </authorList>
    </citation>
    <scope>NUCLEOTIDE SEQUENCE [LARGE SCALE GENOMIC DNA]</scope>
    <source>
        <strain evidence="4 5">LZ-22</strain>
    </source>
</reference>
<gene>
    <name evidence="4" type="ORF">GA0111570_11242</name>
</gene>
<comment type="similarity">
    <text evidence="1">Belongs to the LytR/CpsA/Psr (LCP) family.</text>
</comment>
<keyword evidence="2" id="KW-0812">Transmembrane</keyword>
<dbReference type="Pfam" id="PF03816">
    <property type="entry name" value="LytR_cpsA_psr"/>
    <property type="match status" value="1"/>
</dbReference>
<dbReference type="InterPro" id="IPR050922">
    <property type="entry name" value="LytR/CpsA/Psr_CW_biosynth"/>
</dbReference>
<dbReference type="RefSeq" id="WP_092613004.1">
    <property type="nucleotide sequence ID" value="NZ_FMYF01000012.1"/>
</dbReference>
<dbReference type="PANTHER" id="PTHR33392">
    <property type="entry name" value="POLYISOPRENYL-TEICHOIC ACID--PEPTIDOGLYCAN TEICHOIC ACID TRANSFERASE TAGU"/>
    <property type="match status" value="1"/>
</dbReference>
<dbReference type="EMBL" id="FMYF01000012">
    <property type="protein sequence ID" value="SDB96718.1"/>
    <property type="molecule type" value="Genomic_DNA"/>
</dbReference>
<dbReference type="STRING" id="1577474.GA0111570_11242"/>
<evidence type="ECO:0000256" key="2">
    <source>
        <dbReference type="SAM" id="Phobius"/>
    </source>
</evidence>
<keyword evidence="2" id="KW-1133">Transmembrane helix</keyword>
<dbReference type="OrthoDB" id="9782542at2"/>
<proteinExistence type="inferred from homology"/>
<dbReference type="Gene3D" id="3.40.630.190">
    <property type="entry name" value="LCP protein"/>
    <property type="match status" value="1"/>
</dbReference>
<dbReference type="AlphaFoldDB" id="A0A1G6HRD6"/>
<evidence type="ECO:0000313" key="5">
    <source>
        <dbReference type="Proteomes" id="UP000199086"/>
    </source>
</evidence>
<dbReference type="PANTHER" id="PTHR33392:SF6">
    <property type="entry name" value="POLYISOPRENYL-TEICHOIC ACID--PEPTIDOGLYCAN TEICHOIC ACID TRANSFERASE TAGU"/>
    <property type="match status" value="1"/>
</dbReference>
<protein>
    <submittedName>
        <fullName evidence="4">Cell envelope-related function transcriptional attenuator common domain-containing protein</fullName>
    </submittedName>
</protein>
<dbReference type="Proteomes" id="UP000199086">
    <property type="component" value="Unassembled WGS sequence"/>
</dbReference>
<keyword evidence="2" id="KW-0472">Membrane</keyword>
<name>A0A1G6HRD6_9ACTN</name>
<feature type="transmembrane region" description="Helical" evidence="2">
    <location>
        <begin position="21"/>
        <end position="44"/>
    </location>
</feature>
<dbReference type="NCBIfam" id="TIGR00350">
    <property type="entry name" value="lytR_cpsA_psr"/>
    <property type="match status" value="1"/>
</dbReference>
<evidence type="ECO:0000313" key="4">
    <source>
        <dbReference type="EMBL" id="SDB96718.1"/>
    </source>
</evidence>
<organism evidence="4 5">
    <name type="scientific">Raineyella antarctica</name>
    <dbReference type="NCBI Taxonomy" id="1577474"/>
    <lineage>
        <taxon>Bacteria</taxon>
        <taxon>Bacillati</taxon>
        <taxon>Actinomycetota</taxon>
        <taxon>Actinomycetes</taxon>
        <taxon>Propionibacteriales</taxon>
        <taxon>Propionibacteriaceae</taxon>
        <taxon>Raineyella</taxon>
    </lineage>
</organism>
<evidence type="ECO:0000256" key="1">
    <source>
        <dbReference type="ARBA" id="ARBA00006068"/>
    </source>
</evidence>